<dbReference type="OrthoDB" id="9815602at2"/>
<feature type="chain" id="PRO_5016347090" evidence="9">
    <location>
        <begin position="24"/>
        <end position="316"/>
    </location>
</feature>
<dbReference type="GO" id="GO:0016020">
    <property type="term" value="C:membrane"/>
    <property type="evidence" value="ECO:0007669"/>
    <property type="project" value="UniProtKB-SubCell"/>
</dbReference>
<dbReference type="InterPro" id="IPR004872">
    <property type="entry name" value="Lipoprotein_NlpA"/>
</dbReference>
<evidence type="ECO:0000256" key="2">
    <source>
        <dbReference type="ARBA" id="ARBA00004635"/>
    </source>
</evidence>
<keyword evidence="11" id="KW-1185">Reference proteome</keyword>
<evidence type="ECO:0000256" key="5">
    <source>
        <dbReference type="ARBA" id="ARBA00022729"/>
    </source>
</evidence>
<comment type="subcellular location">
    <subcellularLocation>
        <location evidence="2">Membrane</location>
        <topology evidence="2">Lipid-anchor</topology>
    </subcellularLocation>
    <subcellularLocation>
        <location evidence="1">Periplasm</location>
    </subcellularLocation>
</comment>
<evidence type="ECO:0000256" key="3">
    <source>
        <dbReference type="ARBA" id="ARBA00008973"/>
    </source>
</evidence>
<keyword evidence="8" id="KW-0449">Lipoprotein</keyword>
<dbReference type="RefSeq" id="WP_120176944.1">
    <property type="nucleotide sequence ID" value="NZ_AP018786.1"/>
</dbReference>
<evidence type="ECO:0000256" key="7">
    <source>
        <dbReference type="ARBA" id="ARBA00023139"/>
    </source>
</evidence>
<gene>
    <name evidence="10" type="ORF">SUTMEG_12110</name>
</gene>
<keyword evidence="7" id="KW-0564">Palmitate</keyword>
<dbReference type="AlphaFoldDB" id="A0A2Z6IBP5"/>
<evidence type="ECO:0000256" key="1">
    <source>
        <dbReference type="ARBA" id="ARBA00004418"/>
    </source>
</evidence>
<dbReference type="SUPFAM" id="SSF53850">
    <property type="entry name" value="Periplasmic binding protein-like II"/>
    <property type="match status" value="1"/>
</dbReference>
<comment type="similarity">
    <text evidence="4">Belongs to the bacterial solute-binding protein SsuA/TauA family.</text>
</comment>
<proteinExistence type="inferred from homology"/>
<dbReference type="GO" id="GO:0042597">
    <property type="term" value="C:periplasmic space"/>
    <property type="evidence" value="ECO:0007669"/>
    <property type="project" value="UniProtKB-SubCell"/>
</dbReference>
<reference evidence="10 11" key="1">
    <citation type="journal article" date="2018" name="Int. J. Syst. Evol. Microbiol.">
        <title>Mesosutterella multiformis gen. nov., sp. nov., a member of the family Sutterellaceae and Sutterella megalosphaeroides sp. nov., isolated from human faeces.</title>
        <authorList>
            <person name="Sakamoto M."/>
            <person name="Ikeyama N."/>
            <person name="Kunihiro T."/>
            <person name="Iino T."/>
            <person name="Yuki M."/>
            <person name="Ohkuma M."/>
        </authorList>
    </citation>
    <scope>NUCLEOTIDE SEQUENCE [LARGE SCALE GENOMIC DNA]</scope>
    <source>
        <strain evidence="10 11">6FBBBH3</strain>
    </source>
</reference>
<evidence type="ECO:0000256" key="8">
    <source>
        <dbReference type="ARBA" id="ARBA00023288"/>
    </source>
</evidence>
<dbReference type="EMBL" id="AP018786">
    <property type="protein sequence ID" value="BBF23320.1"/>
    <property type="molecule type" value="Genomic_DNA"/>
</dbReference>
<comment type="similarity">
    <text evidence="3">Belongs to the NlpA lipoprotein family.</text>
</comment>
<organism evidence="10 11">
    <name type="scientific">Sutterella megalosphaeroides</name>
    <dbReference type="NCBI Taxonomy" id="2494234"/>
    <lineage>
        <taxon>Bacteria</taxon>
        <taxon>Pseudomonadati</taxon>
        <taxon>Pseudomonadota</taxon>
        <taxon>Betaproteobacteria</taxon>
        <taxon>Burkholderiales</taxon>
        <taxon>Sutterellaceae</taxon>
        <taxon>Sutterella</taxon>
    </lineage>
</organism>
<dbReference type="PANTHER" id="PTHR30024">
    <property type="entry name" value="ALIPHATIC SULFONATES-BINDING PROTEIN-RELATED"/>
    <property type="match status" value="1"/>
</dbReference>
<dbReference type="Pfam" id="PF03180">
    <property type="entry name" value="Lipoprotein_9"/>
    <property type="match status" value="1"/>
</dbReference>
<keyword evidence="6" id="KW-0472">Membrane</keyword>
<accession>A0A2Z6IBP5</accession>
<evidence type="ECO:0000256" key="4">
    <source>
        <dbReference type="ARBA" id="ARBA00010742"/>
    </source>
</evidence>
<feature type="signal peptide" evidence="9">
    <location>
        <begin position="1"/>
        <end position="23"/>
    </location>
</feature>
<protein>
    <submittedName>
        <fullName evidence="10">Thiamine biosynthesis protein</fullName>
    </submittedName>
</protein>
<evidence type="ECO:0000256" key="9">
    <source>
        <dbReference type="SAM" id="SignalP"/>
    </source>
</evidence>
<evidence type="ECO:0000256" key="6">
    <source>
        <dbReference type="ARBA" id="ARBA00023136"/>
    </source>
</evidence>
<dbReference type="PANTHER" id="PTHR30024:SF47">
    <property type="entry name" value="TAURINE-BINDING PERIPLASMIC PROTEIN"/>
    <property type="match status" value="1"/>
</dbReference>
<evidence type="ECO:0000313" key="11">
    <source>
        <dbReference type="Proteomes" id="UP000271003"/>
    </source>
</evidence>
<dbReference type="Gene3D" id="3.40.190.10">
    <property type="entry name" value="Periplasmic binding protein-like II"/>
    <property type="match status" value="2"/>
</dbReference>
<keyword evidence="5 9" id="KW-0732">Signal</keyword>
<dbReference type="KEGG" id="sutt:SUTMEG_12110"/>
<sequence length="316" mass="33628">MSLKTTATLCAVLSALFAGGAAAETLRIGTLPAADSIVLQAAADEGLFKAEGLDVEIVPFKSALEIGAAMRAGRLQGHFGDLMNVFTQNATGIGQKIVVTTTHTNPEQRAFGFVTSPAAAEKLTSLEAIPAGTKTAMSSATIIDYLLDRMAETTKTEGKLENLEVKQIPIRLQMLLSNKVDTALLPEPLVSVVASKGGRVLWEDKGLNEALAVVALKNDVATDKVVASFRKAVAEAARRIEADPEKFRGVMVKKGLLPPPVAPQYTMVRFSIYQTADGLPPLPAPEEVTRVGDWMVKKGMLKAVPAYEDVVYPAAR</sequence>
<dbReference type="Proteomes" id="UP000271003">
    <property type="component" value="Chromosome"/>
</dbReference>
<evidence type="ECO:0000313" key="10">
    <source>
        <dbReference type="EMBL" id="BBF23320.1"/>
    </source>
</evidence>
<name>A0A2Z6IBP5_9BURK</name>